<dbReference type="Gene3D" id="3.60.10.10">
    <property type="entry name" value="Endonuclease/exonuclease/phosphatase"/>
    <property type="match status" value="1"/>
</dbReference>
<evidence type="ECO:0000313" key="1">
    <source>
        <dbReference type="EMBL" id="OMJ13786.1"/>
    </source>
</evidence>
<name>A0A1R1XGQ4_9FUNG</name>
<evidence type="ECO:0008006" key="3">
    <source>
        <dbReference type="Google" id="ProtNLM"/>
    </source>
</evidence>
<comment type="caution">
    <text evidence="1">The sequence shown here is derived from an EMBL/GenBank/DDBJ whole genome shotgun (WGS) entry which is preliminary data.</text>
</comment>
<dbReference type="EMBL" id="LSSM01004929">
    <property type="protein sequence ID" value="OMJ13786.1"/>
    <property type="molecule type" value="Genomic_DNA"/>
</dbReference>
<proteinExistence type="predicted"/>
<accession>A0A1R1XGQ4</accession>
<reference evidence="2" key="1">
    <citation type="submission" date="2017-01" db="EMBL/GenBank/DDBJ databases">
        <authorList>
            <person name="Wang Y."/>
            <person name="White M."/>
            <person name="Kvist S."/>
            <person name="Moncalvo J.-M."/>
        </authorList>
    </citation>
    <scope>NUCLEOTIDE SEQUENCE [LARGE SCALE GENOMIC DNA]</scope>
    <source>
        <strain evidence="2">ID-206-W2</strain>
    </source>
</reference>
<dbReference type="OrthoDB" id="2428622at2759"/>
<dbReference type="Proteomes" id="UP000187429">
    <property type="component" value="Unassembled WGS sequence"/>
</dbReference>
<protein>
    <recommendedName>
        <fullName evidence="3">Endonuclease/exonuclease/phosphatase domain-containing protein</fullName>
    </recommendedName>
</protein>
<sequence>MYTLNVGFWNCNGLSHFKWDYVMKCFENNTFDIIFLAETWFVDEDNHKSHPYYIFSSKYDGSTRTNGRCKNGLMCLAKPYIKIHISSVESTTHTLNLCVFGYNIFAVYFPPSLETDKISNYILNRSFSILLGDINTYFGSGFGQKRNRPQDRVDLFNCFAHTYDMNHLRPETDMDTPDHAYISSNISGTWDKLEFSDHILSDHLLMILTINLTEIPEKDIFDSPEKINLTSINEPAIRHVMLAEYANISHLIDTAVYQIENYVLVNSEVGYGPLIDCCYNFLVEKLFIICSHNLGTYSVNDSRSNFTPDTSCLNVLDSPQAASIAARIFKKSQFKAKRNAFIQSRSPSISAADDVYSYYNDLYKPSTSETETYYVDHSDPITNSIEFKQFFTPDVVRSAILEYPSSKSSGPDPLHISIFKVFIESDHFLDTLTRMFIGFCRYGYTPSSWNTGVSNKNSSKNL</sequence>
<gene>
    <name evidence="1" type="ORF">AYI69_g8850</name>
</gene>
<dbReference type="InterPro" id="IPR036691">
    <property type="entry name" value="Endo/exonu/phosph_ase_sf"/>
</dbReference>
<organism evidence="1 2">
    <name type="scientific">Smittium culicis</name>
    <dbReference type="NCBI Taxonomy" id="133412"/>
    <lineage>
        <taxon>Eukaryota</taxon>
        <taxon>Fungi</taxon>
        <taxon>Fungi incertae sedis</taxon>
        <taxon>Zoopagomycota</taxon>
        <taxon>Kickxellomycotina</taxon>
        <taxon>Harpellomycetes</taxon>
        <taxon>Harpellales</taxon>
        <taxon>Legeriomycetaceae</taxon>
        <taxon>Smittium</taxon>
    </lineage>
</organism>
<keyword evidence="2" id="KW-1185">Reference proteome</keyword>
<dbReference type="SUPFAM" id="SSF56219">
    <property type="entry name" value="DNase I-like"/>
    <property type="match status" value="1"/>
</dbReference>
<dbReference type="AlphaFoldDB" id="A0A1R1XGQ4"/>
<evidence type="ECO:0000313" key="2">
    <source>
        <dbReference type="Proteomes" id="UP000187429"/>
    </source>
</evidence>